<protein>
    <submittedName>
        <fullName evidence="1">Titin</fullName>
    </submittedName>
</protein>
<keyword evidence="2" id="KW-1185">Reference proteome</keyword>
<dbReference type="Gene3D" id="2.60.40.10">
    <property type="entry name" value="Immunoglobulins"/>
    <property type="match status" value="1"/>
</dbReference>
<dbReference type="SUPFAM" id="SSF48726">
    <property type="entry name" value="Immunoglobulin"/>
    <property type="match status" value="1"/>
</dbReference>
<name>A0A0B2URU9_TOXCA</name>
<reference evidence="1 2" key="1">
    <citation type="submission" date="2014-11" db="EMBL/GenBank/DDBJ databases">
        <title>Genetic blueprint of the zoonotic pathogen Toxocara canis.</title>
        <authorList>
            <person name="Zhu X.-Q."/>
            <person name="Korhonen P.K."/>
            <person name="Cai H."/>
            <person name="Young N.D."/>
            <person name="Nejsum P."/>
            <person name="von Samson-Himmelstjerna G."/>
            <person name="Boag P.R."/>
            <person name="Tan P."/>
            <person name="Li Q."/>
            <person name="Min J."/>
            <person name="Yang Y."/>
            <person name="Wang X."/>
            <person name="Fang X."/>
            <person name="Hall R.S."/>
            <person name="Hofmann A."/>
            <person name="Sternberg P.W."/>
            <person name="Jex A.R."/>
            <person name="Gasser R.B."/>
        </authorList>
    </citation>
    <scope>NUCLEOTIDE SEQUENCE [LARGE SCALE GENOMIC DNA]</scope>
    <source>
        <strain evidence="1">PN_DK_2014</strain>
    </source>
</reference>
<evidence type="ECO:0000313" key="2">
    <source>
        <dbReference type="Proteomes" id="UP000031036"/>
    </source>
</evidence>
<feature type="non-terminal residue" evidence="1">
    <location>
        <position position="1"/>
    </location>
</feature>
<evidence type="ECO:0000313" key="1">
    <source>
        <dbReference type="EMBL" id="KHN71847.1"/>
    </source>
</evidence>
<accession>A0A0B2URU9</accession>
<gene>
    <name evidence="1" type="primary">sls</name>
    <name evidence="1" type="ORF">Tcan_01825</name>
</gene>
<dbReference type="AlphaFoldDB" id="A0A0B2URU9"/>
<sequence>VVPKPSLEFTPQAPGADIDSIESHLRQHTMSALVLSKEDAYNEAAKRPPVFKAQLTNVGVEEGEYCRFETQVAPVNDPYMKIEWFKDGKPVLIGKFKLDVI</sequence>
<dbReference type="InterPro" id="IPR013783">
    <property type="entry name" value="Ig-like_fold"/>
</dbReference>
<proteinExistence type="predicted"/>
<dbReference type="STRING" id="6265.A0A0B2URU9"/>
<organism evidence="1 2">
    <name type="scientific">Toxocara canis</name>
    <name type="common">Canine roundworm</name>
    <dbReference type="NCBI Taxonomy" id="6265"/>
    <lineage>
        <taxon>Eukaryota</taxon>
        <taxon>Metazoa</taxon>
        <taxon>Ecdysozoa</taxon>
        <taxon>Nematoda</taxon>
        <taxon>Chromadorea</taxon>
        <taxon>Rhabditida</taxon>
        <taxon>Spirurina</taxon>
        <taxon>Ascaridomorpha</taxon>
        <taxon>Ascaridoidea</taxon>
        <taxon>Toxocaridae</taxon>
        <taxon>Toxocara</taxon>
    </lineage>
</organism>
<dbReference type="EMBL" id="JPKZ01018728">
    <property type="protein sequence ID" value="KHN71847.1"/>
    <property type="molecule type" value="Genomic_DNA"/>
</dbReference>
<dbReference type="InterPro" id="IPR036179">
    <property type="entry name" value="Ig-like_dom_sf"/>
</dbReference>
<comment type="caution">
    <text evidence="1">The sequence shown here is derived from an EMBL/GenBank/DDBJ whole genome shotgun (WGS) entry which is preliminary data.</text>
</comment>
<dbReference type="Proteomes" id="UP000031036">
    <property type="component" value="Unassembled WGS sequence"/>
</dbReference>
<dbReference type="OrthoDB" id="504170at2759"/>